<comment type="caution">
    <text evidence="2">The sequence shown here is derived from an EMBL/GenBank/DDBJ whole genome shotgun (WGS) entry which is preliminary data.</text>
</comment>
<dbReference type="OrthoDB" id="8957634at2"/>
<organism evidence="2 3">
    <name type="scientific">Pusillimonas noertemannii</name>
    <dbReference type="NCBI Taxonomy" id="305977"/>
    <lineage>
        <taxon>Bacteria</taxon>
        <taxon>Pseudomonadati</taxon>
        <taxon>Pseudomonadota</taxon>
        <taxon>Betaproteobacteria</taxon>
        <taxon>Burkholderiales</taxon>
        <taxon>Alcaligenaceae</taxon>
        <taxon>Pusillimonas</taxon>
    </lineage>
</organism>
<gene>
    <name evidence="2" type="ORF">C7440_3325</name>
</gene>
<evidence type="ECO:0000313" key="2">
    <source>
        <dbReference type="EMBL" id="PVY60821.1"/>
    </source>
</evidence>
<evidence type="ECO:0000313" key="3">
    <source>
        <dbReference type="Proteomes" id="UP000246145"/>
    </source>
</evidence>
<keyword evidence="3" id="KW-1185">Reference proteome</keyword>
<dbReference type="PANTHER" id="PTHR43433:SF5">
    <property type="entry name" value="AB HYDROLASE-1 DOMAIN-CONTAINING PROTEIN"/>
    <property type="match status" value="1"/>
</dbReference>
<dbReference type="RefSeq" id="WP_116519288.1">
    <property type="nucleotide sequence ID" value="NZ_JACCEX010000007.1"/>
</dbReference>
<feature type="domain" description="AB hydrolase-1" evidence="1">
    <location>
        <begin position="25"/>
        <end position="126"/>
    </location>
</feature>
<dbReference type="STRING" id="1231391.GCA_000308195_03288"/>
<protein>
    <submittedName>
        <fullName evidence="2">Pimeloyl-ACP methyl ester carboxylesterase</fullName>
    </submittedName>
</protein>
<dbReference type="Pfam" id="PF00561">
    <property type="entry name" value="Abhydrolase_1"/>
    <property type="match status" value="1"/>
</dbReference>
<dbReference type="InterPro" id="IPR050471">
    <property type="entry name" value="AB_hydrolase"/>
</dbReference>
<accession>A0A2U1CIJ9</accession>
<proteinExistence type="predicted"/>
<dbReference type="Gene3D" id="3.40.50.1820">
    <property type="entry name" value="alpha/beta hydrolase"/>
    <property type="match status" value="1"/>
</dbReference>
<dbReference type="PANTHER" id="PTHR43433">
    <property type="entry name" value="HYDROLASE, ALPHA/BETA FOLD FAMILY PROTEIN"/>
    <property type="match status" value="1"/>
</dbReference>
<dbReference type="EMBL" id="QEKO01000006">
    <property type="protein sequence ID" value="PVY60821.1"/>
    <property type="molecule type" value="Genomic_DNA"/>
</dbReference>
<dbReference type="InterPro" id="IPR029058">
    <property type="entry name" value="AB_hydrolase_fold"/>
</dbReference>
<reference evidence="2 3" key="1">
    <citation type="submission" date="2018-04" db="EMBL/GenBank/DDBJ databases">
        <title>Genomic Encyclopedia of Type Strains, Phase IV (KMG-IV): sequencing the most valuable type-strain genomes for metagenomic binning, comparative biology and taxonomic classification.</title>
        <authorList>
            <person name="Goeker M."/>
        </authorList>
    </citation>
    <scope>NUCLEOTIDE SEQUENCE [LARGE SCALE GENOMIC DNA]</scope>
    <source>
        <strain evidence="2 3">DSM 10065</strain>
    </source>
</reference>
<dbReference type="SUPFAM" id="SSF53474">
    <property type="entry name" value="alpha/beta-Hydrolases"/>
    <property type="match status" value="1"/>
</dbReference>
<dbReference type="AlphaFoldDB" id="A0A2U1CIJ9"/>
<sequence>MASTIIDGIETRYEVVGQSGPPLLMFSPGGFNATLDQWSSLGIYAKVKPLDHLSKHYRCIIFDRRETGRSGGRVERVGWSHYVAQGAGLLDHLGFDQAFLMGGCMGCCPVAAFAVAHPQRTLGMILYWPVGGAKYRISGHERFARHLAYVHERGLQGVVDLVKADPKPFGAEPRGGPWASVIANDPAFAERYAGQNVDAYKLVVSSMARTLIDRDTVPGAEPEELLRLDIPALVVPGRDASHATSAAWYLEECLPQAEIWNVPVEAQTSEDTGARLLSFLQTAGQSRQMEAAS</sequence>
<dbReference type="Proteomes" id="UP000246145">
    <property type="component" value="Unassembled WGS sequence"/>
</dbReference>
<name>A0A2U1CIJ9_9BURK</name>
<dbReference type="InterPro" id="IPR000073">
    <property type="entry name" value="AB_hydrolase_1"/>
</dbReference>
<evidence type="ECO:0000259" key="1">
    <source>
        <dbReference type="Pfam" id="PF00561"/>
    </source>
</evidence>